<accession>A0A8H3F445</accession>
<feature type="region of interest" description="Disordered" evidence="7">
    <location>
        <begin position="484"/>
        <end position="551"/>
    </location>
</feature>
<comment type="subcellular location">
    <subcellularLocation>
        <location evidence="1 5 6">Nucleus</location>
    </subcellularLocation>
</comment>
<feature type="compositionally biased region" description="Low complexity" evidence="7">
    <location>
        <begin position="282"/>
        <end position="296"/>
    </location>
</feature>
<feature type="compositionally biased region" description="Basic and acidic residues" evidence="7">
    <location>
        <begin position="1"/>
        <end position="12"/>
    </location>
</feature>
<keyword evidence="2 5" id="KW-0238">DNA-binding</keyword>
<dbReference type="EMBL" id="CAJPDS010000023">
    <property type="protein sequence ID" value="CAF9918971.1"/>
    <property type="molecule type" value="Genomic_DNA"/>
</dbReference>
<dbReference type="InterPro" id="IPR050453">
    <property type="entry name" value="LIM_Homeobox_TF"/>
</dbReference>
<keyword evidence="10" id="KW-1185">Reference proteome</keyword>
<dbReference type="GO" id="GO:0000977">
    <property type="term" value="F:RNA polymerase II transcription regulatory region sequence-specific DNA binding"/>
    <property type="evidence" value="ECO:0007669"/>
    <property type="project" value="TreeGrafter"/>
</dbReference>
<evidence type="ECO:0000256" key="5">
    <source>
        <dbReference type="PROSITE-ProRule" id="PRU00108"/>
    </source>
</evidence>
<sequence length="551" mass="60278">MSHEWPSFRESSEPLSPTSTGNENRAISGLQHATSSSDIGAASYATFSSITWPSNISLPRAHGLPNPLSHVSADLGASPASRSPEIESPGLRAPEQIARGSPRQGFALPSAPTSAAGAAVLKEEDEDVMSASDLDEIVEDEALPQTAAERRAAKRKMKRFRLTHSQTRFLLSEFARQPHPDAAQRERLSREIPGLSSRQVQVWFQNRRAKLKRLSVDDRERMMRSRALPEHFDRSSALHAGLPATPPILGNVLSPSYGSLAMANQPGGFLRYGHIRRPSDDPATSPSSNPSVPSESLWTSGSMPGSELQSPVSPVVERGHVWSSIASQIPSPQTTNPYGRSRSFPAIYQPQPSPMGQYPQEHMSRMRTGSLASPVTADLDQAAAGPWRSCQPAAFDYSHASQIGLPFQQQGVYDSTQATFAIPPSPSVLQHPQPQNQEAYHQGRVLQQASPPVPQHEFTRPALPEQRMRTAYTAYPTDYPIQSNFNTASPQMANSDGSTYQETRPSISGPHTQREISPEGGIAPDIQQQQLRVKTGRRRSFTHPPDHSFPR</sequence>
<feature type="region of interest" description="Disordered" evidence="7">
    <location>
        <begin position="56"/>
        <end position="126"/>
    </location>
</feature>
<evidence type="ECO:0000256" key="2">
    <source>
        <dbReference type="ARBA" id="ARBA00023125"/>
    </source>
</evidence>
<dbReference type="PANTHER" id="PTHR24208">
    <property type="entry name" value="LIM/HOMEOBOX PROTEIN LHX"/>
    <property type="match status" value="1"/>
</dbReference>
<evidence type="ECO:0000259" key="8">
    <source>
        <dbReference type="PROSITE" id="PS50071"/>
    </source>
</evidence>
<reference evidence="9" key="1">
    <citation type="submission" date="2021-03" db="EMBL/GenBank/DDBJ databases">
        <authorList>
            <person name="Tagirdzhanova G."/>
        </authorList>
    </citation>
    <scope>NUCLEOTIDE SEQUENCE</scope>
</reference>
<feature type="compositionally biased region" description="Polar residues" evidence="7">
    <location>
        <begin position="13"/>
        <end position="35"/>
    </location>
</feature>
<dbReference type="CDD" id="cd00086">
    <property type="entry name" value="homeodomain"/>
    <property type="match status" value="1"/>
</dbReference>
<feature type="region of interest" description="Disordered" evidence="7">
    <location>
        <begin position="271"/>
        <end position="314"/>
    </location>
</feature>
<protein>
    <recommendedName>
        <fullName evidence="8">Homeobox domain-containing protein</fullName>
    </recommendedName>
</protein>
<keyword evidence="4 5" id="KW-0539">Nucleus</keyword>
<comment type="caution">
    <text evidence="9">The sequence shown here is derived from an EMBL/GenBank/DDBJ whole genome shotgun (WGS) entry which is preliminary data.</text>
</comment>
<dbReference type="Gene3D" id="1.10.10.60">
    <property type="entry name" value="Homeodomain-like"/>
    <property type="match status" value="1"/>
</dbReference>
<proteinExistence type="predicted"/>
<evidence type="ECO:0000256" key="1">
    <source>
        <dbReference type="ARBA" id="ARBA00004123"/>
    </source>
</evidence>
<feature type="DNA-binding region" description="Homeobox" evidence="5">
    <location>
        <begin position="155"/>
        <end position="215"/>
    </location>
</feature>
<keyword evidence="3 5" id="KW-0371">Homeobox</keyword>
<feature type="domain" description="Homeobox" evidence="8">
    <location>
        <begin position="153"/>
        <end position="214"/>
    </location>
</feature>
<gene>
    <name evidence="9" type="ORF">HETSPECPRED_003907</name>
</gene>
<feature type="compositionally biased region" description="Polar residues" evidence="7">
    <location>
        <begin position="484"/>
        <end position="511"/>
    </location>
</feature>
<dbReference type="GO" id="GO:0005634">
    <property type="term" value="C:nucleus"/>
    <property type="evidence" value="ECO:0007669"/>
    <property type="project" value="UniProtKB-SubCell"/>
</dbReference>
<dbReference type="SUPFAM" id="SSF46689">
    <property type="entry name" value="Homeodomain-like"/>
    <property type="match status" value="1"/>
</dbReference>
<dbReference type="InterPro" id="IPR009057">
    <property type="entry name" value="Homeodomain-like_sf"/>
</dbReference>
<name>A0A8H3F445_9LECA</name>
<dbReference type="Pfam" id="PF00046">
    <property type="entry name" value="Homeodomain"/>
    <property type="match status" value="1"/>
</dbReference>
<feature type="compositionally biased region" description="Polar residues" evidence="7">
    <location>
        <begin position="297"/>
        <end position="312"/>
    </location>
</feature>
<evidence type="ECO:0000256" key="3">
    <source>
        <dbReference type="ARBA" id="ARBA00023155"/>
    </source>
</evidence>
<evidence type="ECO:0000313" key="9">
    <source>
        <dbReference type="EMBL" id="CAF9918971.1"/>
    </source>
</evidence>
<feature type="region of interest" description="Disordered" evidence="7">
    <location>
        <begin position="1"/>
        <end position="35"/>
    </location>
</feature>
<evidence type="ECO:0000256" key="6">
    <source>
        <dbReference type="RuleBase" id="RU000682"/>
    </source>
</evidence>
<evidence type="ECO:0000256" key="7">
    <source>
        <dbReference type="SAM" id="MobiDB-lite"/>
    </source>
</evidence>
<dbReference type="InterPro" id="IPR001356">
    <property type="entry name" value="HD"/>
</dbReference>
<dbReference type="AlphaFoldDB" id="A0A8H3F445"/>
<dbReference type="GO" id="GO:0000981">
    <property type="term" value="F:DNA-binding transcription factor activity, RNA polymerase II-specific"/>
    <property type="evidence" value="ECO:0007669"/>
    <property type="project" value="TreeGrafter"/>
</dbReference>
<dbReference type="OrthoDB" id="6159439at2759"/>
<evidence type="ECO:0000313" key="10">
    <source>
        <dbReference type="Proteomes" id="UP000664521"/>
    </source>
</evidence>
<evidence type="ECO:0000256" key="4">
    <source>
        <dbReference type="ARBA" id="ARBA00023242"/>
    </source>
</evidence>
<dbReference type="SMART" id="SM00389">
    <property type="entry name" value="HOX"/>
    <property type="match status" value="1"/>
</dbReference>
<dbReference type="Proteomes" id="UP000664521">
    <property type="component" value="Unassembled WGS sequence"/>
</dbReference>
<dbReference type="PANTHER" id="PTHR24208:SF166">
    <property type="entry name" value="LIM HOMEOBOX TRANSCRIPTION FACTOR 1 ALPHA, ISOFORM B"/>
    <property type="match status" value="1"/>
</dbReference>
<organism evidence="9 10">
    <name type="scientific">Heterodermia speciosa</name>
    <dbReference type="NCBI Taxonomy" id="116794"/>
    <lineage>
        <taxon>Eukaryota</taxon>
        <taxon>Fungi</taxon>
        <taxon>Dikarya</taxon>
        <taxon>Ascomycota</taxon>
        <taxon>Pezizomycotina</taxon>
        <taxon>Lecanoromycetes</taxon>
        <taxon>OSLEUM clade</taxon>
        <taxon>Lecanoromycetidae</taxon>
        <taxon>Caliciales</taxon>
        <taxon>Physciaceae</taxon>
        <taxon>Heterodermia</taxon>
    </lineage>
</organism>
<dbReference type="PROSITE" id="PS50071">
    <property type="entry name" value="HOMEOBOX_2"/>
    <property type="match status" value="1"/>
</dbReference>